<organism evidence="3 4">
    <name type="scientific">Mycena metata</name>
    <dbReference type="NCBI Taxonomy" id="1033252"/>
    <lineage>
        <taxon>Eukaryota</taxon>
        <taxon>Fungi</taxon>
        <taxon>Dikarya</taxon>
        <taxon>Basidiomycota</taxon>
        <taxon>Agaricomycotina</taxon>
        <taxon>Agaricomycetes</taxon>
        <taxon>Agaricomycetidae</taxon>
        <taxon>Agaricales</taxon>
        <taxon>Marasmiineae</taxon>
        <taxon>Mycenaceae</taxon>
        <taxon>Mycena</taxon>
    </lineage>
</organism>
<keyword evidence="2" id="KW-0472">Membrane</keyword>
<keyword evidence="2" id="KW-1133">Transmembrane helix</keyword>
<sequence length="620" mass="65006">MRPAWASATDTPGGGARVPLSLTYAEAALAECQRTVDGVTLDVRYAYDFLAAHASAPSYDTLFFVGGRDPREGIQSEIAEVEAEVAELERVVILMIVLDLCTHLSLGVLLQVICFQIVLQLPLYEAAQAASIHTFSAEDRAYTAAKRDSLSDNGLSSALWIWTAGPTQGNVAFLKTFSSPSGKSAASATIWMMAVSEFTLWVNGQSIGSSGPNADDVQLFSVALNASINTFSVLAVNQADPGAPPPGLVAAIQIKYSDGSNEFLLSNGSWAVSPVIPSDFPVPGPADTANFAFATVLGPFGSAPWGNISLIPAYIPPSAILSGSTWIWSISTAANTSAPIGIVGFRKTIILPTGKNTQTASVLIAADDLFTLYLNGNYVGAPPQVSHDVRSVQKFTLDVSAALTNTFTIFVNNLRGRAGLVAAITIQYSDGSSEVFGTDADWLTGPFTSVSGFISQPDSALSAAFALGTMGISPWGPMIGIDNVLAASAVPTSPFASGTLPPTTHPSSSSPSHLSTPIGLIVGPVVGGLAVVFTVGFVLLFWRRRRQRTRDTFNSEPFAQADATHPAVSQWPPMVSTQTRFIPGHLKRSGGDTGGDAVPSGVNGQLPDENSEEPPSYYAE</sequence>
<gene>
    <name evidence="3" type="ORF">B0H16DRAFT_1846203</name>
</gene>
<feature type="transmembrane region" description="Helical" evidence="2">
    <location>
        <begin position="518"/>
        <end position="542"/>
    </location>
</feature>
<comment type="caution">
    <text evidence="3">The sequence shown here is derived from an EMBL/GenBank/DDBJ whole genome shotgun (WGS) entry which is preliminary data.</text>
</comment>
<dbReference type="EMBL" id="JARKIB010000007">
    <property type="protein sequence ID" value="KAJ7778186.1"/>
    <property type="molecule type" value="Genomic_DNA"/>
</dbReference>
<evidence type="ECO:0000256" key="2">
    <source>
        <dbReference type="SAM" id="Phobius"/>
    </source>
</evidence>
<accession>A0AAD7K6F7</accession>
<feature type="region of interest" description="Disordered" evidence="1">
    <location>
        <begin position="553"/>
        <end position="620"/>
    </location>
</feature>
<protein>
    <submittedName>
        <fullName evidence="3">Uncharacterized protein</fullName>
    </submittedName>
</protein>
<evidence type="ECO:0000313" key="4">
    <source>
        <dbReference type="Proteomes" id="UP001215598"/>
    </source>
</evidence>
<name>A0AAD7K6F7_9AGAR</name>
<evidence type="ECO:0000313" key="3">
    <source>
        <dbReference type="EMBL" id="KAJ7778186.1"/>
    </source>
</evidence>
<evidence type="ECO:0000256" key="1">
    <source>
        <dbReference type="SAM" id="MobiDB-lite"/>
    </source>
</evidence>
<keyword evidence="2" id="KW-0812">Transmembrane</keyword>
<dbReference type="Gene3D" id="2.60.120.260">
    <property type="entry name" value="Galactose-binding domain-like"/>
    <property type="match status" value="2"/>
</dbReference>
<dbReference type="AlphaFoldDB" id="A0AAD7K6F7"/>
<reference evidence="3" key="1">
    <citation type="submission" date="2023-03" db="EMBL/GenBank/DDBJ databases">
        <title>Massive genome expansion in bonnet fungi (Mycena s.s.) driven by repeated elements and novel gene families across ecological guilds.</title>
        <authorList>
            <consortium name="Lawrence Berkeley National Laboratory"/>
            <person name="Harder C.B."/>
            <person name="Miyauchi S."/>
            <person name="Viragh M."/>
            <person name="Kuo A."/>
            <person name="Thoen E."/>
            <person name="Andreopoulos B."/>
            <person name="Lu D."/>
            <person name="Skrede I."/>
            <person name="Drula E."/>
            <person name="Henrissat B."/>
            <person name="Morin E."/>
            <person name="Kohler A."/>
            <person name="Barry K."/>
            <person name="LaButti K."/>
            <person name="Morin E."/>
            <person name="Salamov A."/>
            <person name="Lipzen A."/>
            <person name="Mereny Z."/>
            <person name="Hegedus B."/>
            <person name="Baldrian P."/>
            <person name="Stursova M."/>
            <person name="Weitz H."/>
            <person name="Taylor A."/>
            <person name="Grigoriev I.V."/>
            <person name="Nagy L.G."/>
            <person name="Martin F."/>
            <person name="Kauserud H."/>
        </authorList>
    </citation>
    <scope>NUCLEOTIDE SEQUENCE</scope>
    <source>
        <strain evidence="3">CBHHK182m</strain>
    </source>
</reference>
<keyword evidence="4" id="KW-1185">Reference proteome</keyword>
<dbReference type="Proteomes" id="UP001215598">
    <property type="component" value="Unassembled WGS sequence"/>
</dbReference>
<proteinExistence type="predicted"/>